<dbReference type="InterPro" id="IPR009898">
    <property type="entry name" value="DUF1440"/>
</dbReference>
<reference evidence="2 3" key="1">
    <citation type="submission" date="2020-08" db="EMBL/GenBank/DDBJ databases">
        <title>Genomic Encyclopedia of Type Strains, Phase IV (KMG-IV): sequencing the most valuable type-strain genomes for metagenomic binning, comparative biology and taxonomic classification.</title>
        <authorList>
            <person name="Goeker M."/>
        </authorList>
    </citation>
    <scope>NUCLEOTIDE SEQUENCE [LARGE SCALE GENOMIC DNA]</scope>
    <source>
        <strain evidence="2 3">DSM 26736</strain>
    </source>
</reference>
<feature type="chain" id="PRO_5032308002" description="DUF1440 domain-containing protein" evidence="1">
    <location>
        <begin position="27"/>
        <end position="161"/>
    </location>
</feature>
<comment type="caution">
    <text evidence="2">The sequence shown here is derived from an EMBL/GenBank/DDBJ whole genome shotgun (WGS) entry which is preliminary data.</text>
</comment>
<proteinExistence type="predicted"/>
<dbReference type="EMBL" id="JACIJF010000008">
    <property type="protein sequence ID" value="MBB5711571.1"/>
    <property type="molecule type" value="Genomic_DNA"/>
</dbReference>
<keyword evidence="3" id="KW-1185">Reference proteome</keyword>
<evidence type="ECO:0000313" key="3">
    <source>
        <dbReference type="Proteomes" id="UP000527143"/>
    </source>
</evidence>
<evidence type="ECO:0000313" key="2">
    <source>
        <dbReference type="EMBL" id="MBB5711571.1"/>
    </source>
</evidence>
<evidence type="ECO:0008006" key="4">
    <source>
        <dbReference type="Google" id="ProtNLM"/>
    </source>
</evidence>
<feature type="signal peptide" evidence="1">
    <location>
        <begin position="1"/>
        <end position="26"/>
    </location>
</feature>
<name>A0A840YQU5_9SPHN</name>
<sequence length="161" mass="16078">MAKTPRPLVGLAAGVAAGLVASAAMAAFQGQAQKLLPDQGGSDDDPSTVKAADAASEVIVGEPVPEPYREQAGQAVHYLVGGVLGGIYGVLAEYKPEASAGFGTAYGIATSALLDEGAVPAAGLAPAPTETSLVTHMYGTASHMVYGWVLESVRALIAGRG</sequence>
<dbReference type="Pfam" id="PF07274">
    <property type="entry name" value="DUF1440"/>
    <property type="match status" value="1"/>
</dbReference>
<protein>
    <recommendedName>
        <fullName evidence="4">DUF1440 domain-containing protein</fullName>
    </recommendedName>
</protein>
<gene>
    <name evidence="2" type="ORF">FHT02_002817</name>
</gene>
<evidence type="ECO:0000256" key="1">
    <source>
        <dbReference type="SAM" id="SignalP"/>
    </source>
</evidence>
<organism evidence="2 3">
    <name type="scientific">Sphingomonas xinjiangensis</name>
    <dbReference type="NCBI Taxonomy" id="643568"/>
    <lineage>
        <taxon>Bacteria</taxon>
        <taxon>Pseudomonadati</taxon>
        <taxon>Pseudomonadota</taxon>
        <taxon>Alphaproteobacteria</taxon>
        <taxon>Sphingomonadales</taxon>
        <taxon>Sphingomonadaceae</taxon>
        <taxon>Sphingomonas</taxon>
    </lineage>
</organism>
<dbReference type="AlphaFoldDB" id="A0A840YQU5"/>
<keyword evidence="1" id="KW-0732">Signal</keyword>
<accession>A0A840YQU5</accession>
<dbReference type="Proteomes" id="UP000527143">
    <property type="component" value="Unassembled WGS sequence"/>
</dbReference>
<dbReference type="RefSeq" id="WP_184088583.1">
    <property type="nucleotide sequence ID" value="NZ_JACIJF010000008.1"/>
</dbReference>